<protein>
    <submittedName>
        <fullName evidence="1">Uncharacterized protein</fullName>
    </submittedName>
</protein>
<organism evidence="1 2">
    <name type="scientific">Chaetomium tenue</name>
    <dbReference type="NCBI Taxonomy" id="1854479"/>
    <lineage>
        <taxon>Eukaryota</taxon>
        <taxon>Fungi</taxon>
        <taxon>Dikarya</taxon>
        <taxon>Ascomycota</taxon>
        <taxon>Pezizomycotina</taxon>
        <taxon>Sordariomycetes</taxon>
        <taxon>Sordariomycetidae</taxon>
        <taxon>Sordariales</taxon>
        <taxon>Chaetomiaceae</taxon>
        <taxon>Chaetomium</taxon>
    </lineage>
</organism>
<proteinExistence type="predicted"/>
<evidence type="ECO:0000313" key="1">
    <source>
        <dbReference type="EMBL" id="KAH6651290.1"/>
    </source>
</evidence>
<dbReference type="Proteomes" id="UP000724584">
    <property type="component" value="Unassembled WGS sequence"/>
</dbReference>
<dbReference type="EMBL" id="JAGIZQ010000001">
    <property type="protein sequence ID" value="KAH6651290.1"/>
    <property type="molecule type" value="Genomic_DNA"/>
</dbReference>
<reference evidence="1 2" key="1">
    <citation type="journal article" date="2021" name="Nat. Commun.">
        <title>Genetic determinants of endophytism in the Arabidopsis root mycobiome.</title>
        <authorList>
            <person name="Mesny F."/>
            <person name="Miyauchi S."/>
            <person name="Thiergart T."/>
            <person name="Pickel B."/>
            <person name="Atanasova L."/>
            <person name="Karlsson M."/>
            <person name="Huettel B."/>
            <person name="Barry K.W."/>
            <person name="Haridas S."/>
            <person name="Chen C."/>
            <person name="Bauer D."/>
            <person name="Andreopoulos W."/>
            <person name="Pangilinan J."/>
            <person name="LaButti K."/>
            <person name="Riley R."/>
            <person name="Lipzen A."/>
            <person name="Clum A."/>
            <person name="Drula E."/>
            <person name="Henrissat B."/>
            <person name="Kohler A."/>
            <person name="Grigoriev I.V."/>
            <person name="Martin F.M."/>
            <person name="Hacquard S."/>
        </authorList>
    </citation>
    <scope>NUCLEOTIDE SEQUENCE [LARGE SCALE GENOMIC DNA]</scope>
    <source>
        <strain evidence="1 2">MPI-SDFR-AT-0079</strain>
    </source>
</reference>
<evidence type="ECO:0000313" key="2">
    <source>
        <dbReference type="Proteomes" id="UP000724584"/>
    </source>
</evidence>
<keyword evidence="2" id="KW-1185">Reference proteome</keyword>
<accession>A0ACB7PRZ0</accession>
<sequence length="170" mass="17920">MAPLPNLHPLTHTLHPTRTFHPRQSQIIPTGSTGTIITGTNTAQIPNTHRTYANPLSGGATAGIVLGSLAGSLLPFLILGSCCNLGALQGGGAVPGRSWYGGVRGVYPPRHTTVGEGRSRGRSSSRSSSGSRSRSHRRHSGYGEYERVVPVPVQEVKPVVVRDGVVMLVE</sequence>
<name>A0ACB7PRZ0_9PEZI</name>
<gene>
    <name evidence="1" type="ORF">F5144DRAFT_626215</name>
</gene>
<comment type="caution">
    <text evidence="1">The sequence shown here is derived from an EMBL/GenBank/DDBJ whole genome shotgun (WGS) entry which is preliminary data.</text>
</comment>